<accession>A0A7I7U5M5</accession>
<evidence type="ECO:0000313" key="2">
    <source>
        <dbReference type="EMBL" id="BBY76658.1"/>
    </source>
</evidence>
<dbReference type="Proteomes" id="UP000466554">
    <property type="component" value="Chromosome"/>
</dbReference>
<evidence type="ECO:0000256" key="1">
    <source>
        <dbReference type="SAM" id="MobiDB-lite"/>
    </source>
</evidence>
<dbReference type="EMBL" id="AP022598">
    <property type="protein sequence ID" value="BBY76658.1"/>
    <property type="molecule type" value="Genomic_DNA"/>
</dbReference>
<feature type="region of interest" description="Disordered" evidence="1">
    <location>
        <begin position="1"/>
        <end position="22"/>
    </location>
</feature>
<reference evidence="2 3" key="1">
    <citation type="journal article" date="2019" name="Emerg. Microbes Infect.">
        <title>Comprehensive subspecies identification of 175 nontuberculous mycobacteria species based on 7547 genomic profiles.</title>
        <authorList>
            <person name="Matsumoto Y."/>
            <person name="Kinjo T."/>
            <person name="Motooka D."/>
            <person name="Nabeya D."/>
            <person name="Jung N."/>
            <person name="Uechi K."/>
            <person name="Horii T."/>
            <person name="Iida T."/>
            <person name="Fujita J."/>
            <person name="Nakamura S."/>
        </authorList>
    </citation>
    <scope>NUCLEOTIDE SEQUENCE [LARGE SCALE GENOMIC DNA]</scope>
    <source>
        <strain evidence="2 3">JCM 6367</strain>
    </source>
</reference>
<dbReference type="AlphaFoldDB" id="A0A7I7U5M5"/>
<proteinExistence type="predicted"/>
<name>A0A7I7U5M5_MYCPF</name>
<protein>
    <submittedName>
        <fullName evidence="2">Uncharacterized protein</fullName>
    </submittedName>
</protein>
<evidence type="ECO:0000313" key="3">
    <source>
        <dbReference type="Proteomes" id="UP000466554"/>
    </source>
</evidence>
<organism evidence="2 3">
    <name type="scientific">Mycolicibacterium parafortuitum</name>
    <name type="common">Mycobacterium parafortuitum</name>
    <dbReference type="NCBI Taxonomy" id="39692"/>
    <lineage>
        <taxon>Bacteria</taxon>
        <taxon>Bacillati</taxon>
        <taxon>Actinomycetota</taxon>
        <taxon>Actinomycetes</taxon>
        <taxon>Mycobacteriales</taxon>
        <taxon>Mycobacteriaceae</taxon>
        <taxon>Mycolicibacterium</taxon>
    </lineage>
</organism>
<sequence length="120" mass="12492">MRTPSASRVSAPPDSDDAARFPCLTTGTPAAATTIEAIVDRFTVFAPSPPVPTMSTVDVPMVSVGTRRACLSMMSAISVTSPEVGRFIFIATANAEIWAGVAVPLMIWSIAHAVCPGSRV</sequence>
<gene>
    <name evidence="2" type="ORF">MPRF_35570</name>
</gene>